<protein>
    <submittedName>
        <fullName evidence="1">Uncharacterized protein</fullName>
    </submittedName>
</protein>
<comment type="caution">
    <text evidence="1">The sequence shown here is derived from an EMBL/GenBank/DDBJ whole genome shotgun (WGS) entry which is preliminary data.</text>
</comment>
<evidence type="ECO:0000313" key="1">
    <source>
        <dbReference type="EMBL" id="KAI3749748.1"/>
    </source>
</evidence>
<dbReference type="Proteomes" id="UP001055811">
    <property type="component" value="Linkage Group LG04"/>
</dbReference>
<reference evidence="1 2" key="2">
    <citation type="journal article" date="2022" name="Mol. Ecol. Resour.">
        <title>The genomes of chicory, endive, great burdock and yacon provide insights into Asteraceae paleo-polyploidization history and plant inulin production.</title>
        <authorList>
            <person name="Fan W."/>
            <person name="Wang S."/>
            <person name="Wang H."/>
            <person name="Wang A."/>
            <person name="Jiang F."/>
            <person name="Liu H."/>
            <person name="Zhao H."/>
            <person name="Xu D."/>
            <person name="Zhang Y."/>
        </authorList>
    </citation>
    <scope>NUCLEOTIDE SEQUENCE [LARGE SCALE GENOMIC DNA]</scope>
    <source>
        <strain evidence="2">cv. Punajuju</strain>
        <tissue evidence="1">Leaves</tissue>
    </source>
</reference>
<gene>
    <name evidence="1" type="ORF">L2E82_20364</name>
</gene>
<accession>A0ACB9DTW5</accession>
<proteinExistence type="predicted"/>
<name>A0ACB9DTW5_CICIN</name>
<evidence type="ECO:0000313" key="2">
    <source>
        <dbReference type="Proteomes" id="UP001055811"/>
    </source>
</evidence>
<organism evidence="1 2">
    <name type="scientific">Cichorium intybus</name>
    <name type="common">Chicory</name>
    <dbReference type="NCBI Taxonomy" id="13427"/>
    <lineage>
        <taxon>Eukaryota</taxon>
        <taxon>Viridiplantae</taxon>
        <taxon>Streptophyta</taxon>
        <taxon>Embryophyta</taxon>
        <taxon>Tracheophyta</taxon>
        <taxon>Spermatophyta</taxon>
        <taxon>Magnoliopsida</taxon>
        <taxon>eudicotyledons</taxon>
        <taxon>Gunneridae</taxon>
        <taxon>Pentapetalae</taxon>
        <taxon>asterids</taxon>
        <taxon>campanulids</taxon>
        <taxon>Asterales</taxon>
        <taxon>Asteraceae</taxon>
        <taxon>Cichorioideae</taxon>
        <taxon>Cichorieae</taxon>
        <taxon>Cichoriinae</taxon>
        <taxon>Cichorium</taxon>
    </lineage>
</organism>
<reference evidence="2" key="1">
    <citation type="journal article" date="2022" name="Mol. Ecol. Resour.">
        <title>The genomes of chicory, endive, great burdock and yacon provide insights into Asteraceae palaeo-polyploidization history and plant inulin production.</title>
        <authorList>
            <person name="Fan W."/>
            <person name="Wang S."/>
            <person name="Wang H."/>
            <person name="Wang A."/>
            <person name="Jiang F."/>
            <person name="Liu H."/>
            <person name="Zhao H."/>
            <person name="Xu D."/>
            <person name="Zhang Y."/>
        </authorList>
    </citation>
    <scope>NUCLEOTIDE SEQUENCE [LARGE SCALE GENOMIC DNA]</scope>
    <source>
        <strain evidence="2">cv. Punajuju</strain>
    </source>
</reference>
<sequence length="67" mass="7404">MNWRTWSPLASYGARGEPWVPIFSSANLRHLLLPPTSTAAACLRRRRTSAAHRLPSRPPIVLALASV</sequence>
<dbReference type="EMBL" id="CM042012">
    <property type="protein sequence ID" value="KAI3749748.1"/>
    <property type="molecule type" value="Genomic_DNA"/>
</dbReference>
<keyword evidence="2" id="KW-1185">Reference proteome</keyword>